<dbReference type="AlphaFoldDB" id="A0AAV8TJY9"/>
<organism evidence="2 3">
    <name type="scientific">Erythroxylum novogranatense</name>
    <dbReference type="NCBI Taxonomy" id="1862640"/>
    <lineage>
        <taxon>Eukaryota</taxon>
        <taxon>Viridiplantae</taxon>
        <taxon>Streptophyta</taxon>
        <taxon>Embryophyta</taxon>
        <taxon>Tracheophyta</taxon>
        <taxon>Spermatophyta</taxon>
        <taxon>Magnoliopsida</taxon>
        <taxon>eudicotyledons</taxon>
        <taxon>Gunneridae</taxon>
        <taxon>Pentapetalae</taxon>
        <taxon>rosids</taxon>
        <taxon>fabids</taxon>
        <taxon>Malpighiales</taxon>
        <taxon>Erythroxylaceae</taxon>
        <taxon>Erythroxylum</taxon>
    </lineage>
</organism>
<dbReference type="EMBL" id="JAIWQS010000005">
    <property type="protein sequence ID" value="KAJ8766335.1"/>
    <property type="molecule type" value="Genomic_DNA"/>
</dbReference>
<evidence type="ECO:0000256" key="1">
    <source>
        <dbReference type="SAM" id="Phobius"/>
    </source>
</evidence>
<keyword evidence="1" id="KW-0472">Membrane</keyword>
<keyword evidence="1" id="KW-1133">Transmembrane helix</keyword>
<gene>
    <name evidence="2" type="ORF">K2173_022394</name>
</gene>
<feature type="transmembrane region" description="Helical" evidence="1">
    <location>
        <begin position="63"/>
        <end position="84"/>
    </location>
</feature>
<sequence length="116" mass="13568">MASTTAKIVFRLVAMALLFMLLFYIGRPLYWKISATVQEIRENKRTVKQGLSFSFFNIWNGIYVWRCMGFGFFLVVSGISQIVYEAQKSVGWFHDDSDSGARDSRRATNMRRLRFF</sequence>
<evidence type="ECO:0000313" key="2">
    <source>
        <dbReference type="EMBL" id="KAJ8766335.1"/>
    </source>
</evidence>
<keyword evidence="3" id="KW-1185">Reference proteome</keyword>
<comment type="caution">
    <text evidence="2">The sequence shown here is derived from an EMBL/GenBank/DDBJ whole genome shotgun (WGS) entry which is preliminary data.</text>
</comment>
<proteinExistence type="predicted"/>
<accession>A0AAV8TJY9</accession>
<dbReference type="Proteomes" id="UP001159364">
    <property type="component" value="Linkage Group LG05"/>
</dbReference>
<protein>
    <submittedName>
        <fullName evidence="2">Uncharacterized protein</fullName>
    </submittedName>
</protein>
<reference evidence="2 3" key="1">
    <citation type="submission" date="2021-09" db="EMBL/GenBank/DDBJ databases">
        <title>Genomic insights and catalytic innovation underlie evolution of tropane alkaloids biosynthesis.</title>
        <authorList>
            <person name="Wang Y.-J."/>
            <person name="Tian T."/>
            <person name="Huang J.-P."/>
            <person name="Huang S.-X."/>
        </authorList>
    </citation>
    <scope>NUCLEOTIDE SEQUENCE [LARGE SCALE GENOMIC DNA]</scope>
    <source>
        <strain evidence="2">KIB-2018</strain>
        <tissue evidence="2">Leaf</tissue>
    </source>
</reference>
<evidence type="ECO:0000313" key="3">
    <source>
        <dbReference type="Proteomes" id="UP001159364"/>
    </source>
</evidence>
<keyword evidence="1" id="KW-0812">Transmembrane</keyword>
<name>A0AAV8TJY9_9ROSI</name>
<feature type="transmembrane region" description="Helical" evidence="1">
    <location>
        <begin position="9"/>
        <end position="26"/>
    </location>
</feature>